<dbReference type="PROSITE" id="PS00107">
    <property type="entry name" value="PROTEIN_KINASE_ATP"/>
    <property type="match status" value="1"/>
</dbReference>
<evidence type="ECO:0000256" key="2">
    <source>
        <dbReference type="ARBA" id="ARBA00022527"/>
    </source>
</evidence>
<evidence type="ECO:0000256" key="5">
    <source>
        <dbReference type="ARBA" id="ARBA00022777"/>
    </source>
</evidence>
<dbReference type="PROSITE" id="PS50011">
    <property type="entry name" value="PROTEIN_KINASE_DOM"/>
    <property type="match status" value="1"/>
</dbReference>
<dbReference type="InterPro" id="IPR000719">
    <property type="entry name" value="Prot_kinase_dom"/>
</dbReference>
<dbReference type="GO" id="GO:0004674">
    <property type="term" value="F:protein serine/threonine kinase activity"/>
    <property type="evidence" value="ECO:0007669"/>
    <property type="project" value="UniProtKB-KW"/>
</dbReference>
<dbReference type="EC" id="2.7.11.1" evidence="1"/>
<accession>A0A917BYS4</accession>
<dbReference type="EMBL" id="BMKR01000002">
    <property type="protein sequence ID" value="GGF63724.1"/>
    <property type="molecule type" value="Genomic_DNA"/>
</dbReference>
<evidence type="ECO:0000259" key="10">
    <source>
        <dbReference type="PROSITE" id="PS50011"/>
    </source>
</evidence>
<keyword evidence="4 9" id="KW-0547">Nucleotide-binding</keyword>
<organism evidence="11 12">
    <name type="scientific">Paenibacillus albidus</name>
    <dbReference type="NCBI Taxonomy" id="2041023"/>
    <lineage>
        <taxon>Bacteria</taxon>
        <taxon>Bacillati</taxon>
        <taxon>Bacillota</taxon>
        <taxon>Bacilli</taxon>
        <taxon>Bacillales</taxon>
        <taxon>Paenibacillaceae</taxon>
        <taxon>Paenibacillus</taxon>
    </lineage>
</organism>
<dbReference type="PANTHER" id="PTHR24363">
    <property type="entry name" value="SERINE/THREONINE PROTEIN KINASE"/>
    <property type="match status" value="1"/>
</dbReference>
<evidence type="ECO:0000256" key="8">
    <source>
        <dbReference type="ARBA" id="ARBA00048679"/>
    </source>
</evidence>
<comment type="catalytic activity">
    <reaction evidence="7">
        <text>L-threonyl-[protein] + ATP = O-phospho-L-threonyl-[protein] + ADP + H(+)</text>
        <dbReference type="Rhea" id="RHEA:46608"/>
        <dbReference type="Rhea" id="RHEA-COMP:11060"/>
        <dbReference type="Rhea" id="RHEA-COMP:11605"/>
        <dbReference type="ChEBI" id="CHEBI:15378"/>
        <dbReference type="ChEBI" id="CHEBI:30013"/>
        <dbReference type="ChEBI" id="CHEBI:30616"/>
        <dbReference type="ChEBI" id="CHEBI:61977"/>
        <dbReference type="ChEBI" id="CHEBI:456216"/>
        <dbReference type="EC" id="2.7.11.1"/>
    </reaction>
</comment>
<feature type="domain" description="Protein kinase" evidence="10">
    <location>
        <begin position="17"/>
        <end position="265"/>
    </location>
</feature>
<dbReference type="SUPFAM" id="SSF56112">
    <property type="entry name" value="Protein kinase-like (PK-like)"/>
    <property type="match status" value="1"/>
</dbReference>
<evidence type="ECO:0000256" key="3">
    <source>
        <dbReference type="ARBA" id="ARBA00022679"/>
    </source>
</evidence>
<comment type="catalytic activity">
    <reaction evidence="8">
        <text>L-seryl-[protein] + ATP = O-phospho-L-seryl-[protein] + ADP + H(+)</text>
        <dbReference type="Rhea" id="RHEA:17989"/>
        <dbReference type="Rhea" id="RHEA-COMP:9863"/>
        <dbReference type="Rhea" id="RHEA-COMP:11604"/>
        <dbReference type="ChEBI" id="CHEBI:15378"/>
        <dbReference type="ChEBI" id="CHEBI:29999"/>
        <dbReference type="ChEBI" id="CHEBI:30616"/>
        <dbReference type="ChEBI" id="CHEBI:83421"/>
        <dbReference type="ChEBI" id="CHEBI:456216"/>
        <dbReference type="EC" id="2.7.11.1"/>
    </reaction>
</comment>
<evidence type="ECO:0000313" key="12">
    <source>
        <dbReference type="Proteomes" id="UP000637643"/>
    </source>
</evidence>
<keyword evidence="12" id="KW-1185">Reference proteome</keyword>
<keyword evidence="3" id="KW-0808">Transferase</keyword>
<reference evidence="11" key="1">
    <citation type="journal article" date="2014" name="Int. J. Syst. Evol. Microbiol.">
        <title>Complete genome sequence of Corynebacterium casei LMG S-19264T (=DSM 44701T), isolated from a smear-ripened cheese.</title>
        <authorList>
            <consortium name="US DOE Joint Genome Institute (JGI-PGF)"/>
            <person name="Walter F."/>
            <person name="Albersmeier A."/>
            <person name="Kalinowski J."/>
            <person name="Ruckert C."/>
        </authorList>
    </citation>
    <scope>NUCLEOTIDE SEQUENCE</scope>
    <source>
        <strain evidence="11">CGMCC 1.16134</strain>
    </source>
</reference>
<dbReference type="GO" id="GO:0005524">
    <property type="term" value="F:ATP binding"/>
    <property type="evidence" value="ECO:0007669"/>
    <property type="project" value="UniProtKB-UniRule"/>
</dbReference>
<dbReference type="Gene3D" id="3.30.200.20">
    <property type="entry name" value="Phosphorylase Kinase, domain 1"/>
    <property type="match status" value="1"/>
</dbReference>
<evidence type="ECO:0000256" key="6">
    <source>
        <dbReference type="ARBA" id="ARBA00022840"/>
    </source>
</evidence>
<dbReference type="Gene3D" id="1.10.510.10">
    <property type="entry name" value="Transferase(Phosphotransferase) domain 1"/>
    <property type="match status" value="1"/>
</dbReference>
<evidence type="ECO:0000256" key="1">
    <source>
        <dbReference type="ARBA" id="ARBA00012513"/>
    </source>
</evidence>
<dbReference type="RefSeq" id="WP_189022110.1">
    <property type="nucleotide sequence ID" value="NZ_BMKR01000002.1"/>
</dbReference>
<feature type="binding site" evidence="9">
    <location>
        <position position="47"/>
    </location>
    <ligand>
        <name>ATP</name>
        <dbReference type="ChEBI" id="CHEBI:30616"/>
    </ligand>
</feature>
<keyword evidence="2" id="KW-0723">Serine/threonine-protein kinase</keyword>
<dbReference type="CDD" id="cd14014">
    <property type="entry name" value="STKc_PknB_like"/>
    <property type="match status" value="1"/>
</dbReference>
<dbReference type="PROSITE" id="PS00108">
    <property type="entry name" value="PROTEIN_KINASE_ST"/>
    <property type="match status" value="1"/>
</dbReference>
<dbReference type="AlphaFoldDB" id="A0A917BYS4"/>
<dbReference type="SMART" id="SM00220">
    <property type="entry name" value="S_TKc"/>
    <property type="match status" value="1"/>
</dbReference>
<comment type="caution">
    <text evidence="11">The sequence shown here is derived from an EMBL/GenBank/DDBJ whole genome shotgun (WGS) entry which is preliminary data.</text>
</comment>
<reference evidence="11" key="2">
    <citation type="submission" date="2020-09" db="EMBL/GenBank/DDBJ databases">
        <authorList>
            <person name="Sun Q."/>
            <person name="Zhou Y."/>
        </authorList>
    </citation>
    <scope>NUCLEOTIDE SEQUENCE</scope>
    <source>
        <strain evidence="11">CGMCC 1.16134</strain>
    </source>
</reference>
<evidence type="ECO:0000256" key="4">
    <source>
        <dbReference type="ARBA" id="ARBA00022741"/>
    </source>
</evidence>
<evidence type="ECO:0000313" key="11">
    <source>
        <dbReference type="EMBL" id="GGF63724.1"/>
    </source>
</evidence>
<dbReference type="InterPro" id="IPR011009">
    <property type="entry name" value="Kinase-like_dom_sf"/>
</dbReference>
<dbReference type="InterPro" id="IPR017441">
    <property type="entry name" value="Protein_kinase_ATP_BS"/>
</dbReference>
<proteinExistence type="predicted"/>
<keyword evidence="6 9" id="KW-0067">ATP-binding</keyword>
<dbReference type="Pfam" id="PF00069">
    <property type="entry name" value="Pkinase"/>
    <property type="match status" value="1"/>
</dbReference>
<keyword evidence="5" id="KW-0418">Kinase</keyword>
<evidence type="ECO:0000256" key="7">
    <source>
        <dbReference type="ARBA" id="ARBA00047899"/>
    </source>
</evidence>
<dbReference type="Proteomes" id="UP000637643">
    <property type="component" value="Unassembled WGS sequence"/>
</dbReference>
<evidence type="ECO:0000256" key="9">
    <source>
        <dbReference type="PROSITE-ProRule" id="PRU10141"/>
    </source>
</evidence>
<dbReference type="PANTHER" id="PTHR24363:SF0">
    <property type="entry name" value="SERINE_THREONINE KINASE LIKE DOMAIN CONTAINING 1"/>
    <property type="match status" value="1"/>
</dbReference>
<sequence length="495" mass="54312">MGFDSKLSRGQIIGERYRIAGHIGSGGMSHVYLAEDLRLPGKYWAVKESLAAGEAEGVLQAEAELLTGLQHPRIPRAVDYYPPDHEGYCYLIMDYIEGITLTQFMKEYAGPLPAPLVLLLAGHLLEVLQYLHRQHPPIVYCDLKPSNIMLDGNQELVLIDFGIARSLRTGIGEKDTVKLGTAGFAAPEQYGGGENQPAADLYGLGALMLYMATGGMCSRWETGMESRLQGRIPDGLIPVIRRLLRYRPEERYQDASEVLQALERIVQELPAAAKPVHGRNKSSCTSVIALLGVSPGLGTTHTSLAVCRYLSRCGATAWVDYAPDSPVYSRLDNLMGGKPISRHSRDGQAAVTWEGADYWKRPQNGELAGLLQGTYRYVVLDLGSGGYEGALEAFIHCDTPVLIASGADWRLEEVLVWLRRQAIQPQRHWRVGLPLSSSSAAILLQEVLGVGQVYELPLQRDPFAHKGKLTAALQALLEDTTGGKVPGRPARFFRK</sequence>
<protein>
    <recommendedName>
        <fullName evidence="1">non-specific serine/threonine protein kinase</fullName>
        <ecNumber evidence="1">2.7.11.1</ecNumber>
    </recommendedName>
</protein>
<name>A0A917BYS4_9BACL</name>
<dbReference type="InterPro" id="IPR008271">
    <property type="entry name" value="Ser/Thr_kinase_AS"/>
</dbReference>
<gene>
    <name evidence="11" type="ORF">GCM10010912_06010</name>
</gene>